<reference evidence="3 5" key="1">
    <citation type="submission" date="2019-05" db="EMBL/GenBank/DDBJ databases">
        <title>Whole genome sequence analysis of Cupriavidus campinensis S14E4C strain.</title>
        <authorList>
            <person name="Abbaszade G."/>
            <person name="Szabo A."/>
            <person name="Toumi M."/>
            <person name="Toth E."/>
        </authorList>
    </citation>
    <scope>NUCLEOTIDE SEQUENCE [LARGE SCALE GENOMIC DNA]</scope>
    <source>
        <strain evidence="3 5">S14E4C</strain>
    </source>
</reference>
<dbReference type="GO" id="GO:0009289">
    <property type="term" value="C:pilus"/>
    <property type="evidence" value="ECO:0007669"/>
    <property type="project" value="InterPro"/>
</dbReference>
<evidence type="ECO:0000313" key="4">
    <source>
        <dbReference type="EMBL" id="URF06945.1"/>
    </source>
</evidence>
<dbReference type="AlphaFoldDB" id="A0AAE9L584"/>
<dbReference type="RefSeq" id="WP_144197612.1">
    <property type="nucleotide sequence ID" value="NZ_CAJPVH010000002.1"/>
</dbReference>
<dbReference type="InterPro" id="IPR050263">
    <property type="entry name" value="Bact_Fimbrial_Adh_Pro"/>
</dbReference>
<organism evidence="4 6">
    <name type="scientific">Cupriavidus campinensis</name>
    <dbReference type="NCBI Taxonomy" id="151783"/>
    <lineage>
        <taxon>Bacteria</taxon>
        <taxon>Pseudomonadati</taxon>
        <taxon>Pseudomonadota</taxon>
        <taxon>Betaproteobacteria</taxon>
        <taxon>Burkholderiales</taxon>
        <taxon>Burkholderiaceae</taxon>
        <taxon>Cupriavidus</taxon>
    </lineage>
</organism>
<dbReference type="PANTHER" id="PTHR33420:SF10">
    <property type="entry name" value="FIMBRIAE MAJOR SUBUNIT"/>
    <property type="match status" value="1"/>
</dbReference>
<evidence type="ECO:0000313" key="5">
    <source>
        <dbReference type="Proteomes" id="UP000318943"/>
    </source>
</evidence>
<dbReference type="EMBL" id="CP097331">
    <property type="protein sequence ID" value="URF06945.1"/>
    <property type="molecule type" value="Genomic_DNA"/>
</dbReference>
<dbReference type="SUPFAM" id="SSF49401">
    <property type="entry name" value="Bacterial adhesins"/>
    <property type="match status" value="1"/>
</dbReference>
<dbReference type="EMBL" id="VCIZ01000005">
    <property type="protein sequence ID" value="TSP12643.1"/>
    <property type="molecule type" value="Genomic_DNA"/>
</dbReference>
<reference evidence="4" key="2">
    <citation type="journal article" date="2022" name="Microbiol. Resour. Announc.">
        <title>Genome Sequence of Cupriavidus campinensis Strain G5, a Member of a Bacterial Consortium Capable of Polyethylene Degradation.</title>
        <authorList>
            <person name="Schneider B."/>
            <person name="Pfeiffer F."/>
            <person name="Dyall-Smith M."/>
            <person name="Kunte H.J."/>
        </authorList>
    </citation>
    <scope>NUCLEOTIDE SEQUENCE</scope>
    <source>
        <strain evidence="4">G5</strain>
    </source>
</reference>
<evidence type="ECO:0000313" key="3">
    <source>
        <dbReference type="EMBL" id="TSP12643.1"/>
    </source>
</evidence>
<protein>
    <submittedName>
        <fullName evidence="4">Type 1 fimbrial protein</fullName>
    </submittedName>
</protein>
<evidence type="ECO:0000256" key="1">
    <source>
        <dbReference type="SAM" id="SignalP"/>
    </source>
</evidence>
<evidence type="ECO:0000313" key="6">
    <source>
        <dbReference type="Proteomes" id="UP001056132"/>
    </source>
</evidence>
<dbReference type="InterPro" id="IPR008966">
    <property type="entry name" value="Adhesion_dom_sf"/>
</dbReference>
<proteinExistence type="predicted"/>
<keyword evidence="1" id="KW-0732">Signal</keyword>
<name>A0AAE9L584_9BURK</name>
<gene>
    <name evidence="3" type="ORF">FGG12_10495</name>
    <name evidence="4" type="ORF">M5D45_28190</name>
</gene>
<dbReference type="Pfam" id="PF00419">
    <property type="entry name" value="Fimbrial"/>
    <property type="match status" value="1"/>
</dbReference>
<keyword evidence="5" id="KW-1185">Reference proteome</keyword>
<dbReference type="KEGG" id="ccam:M5D45_28190"/>
<evidence type="ECO:0000259" key="2">
    <source>
        <dbReference type="Pfam" id="PF00419"/>
    </source>
</evidence>
<reference evidence="4" key="3">
    <citation type="submission" date="2022-05" db="EMBL/GenBank/DDBJ databases">
        <authorList>
            <person name="Kunte H.-J."/>
        </authorList>
    </citation>
    <scope>NUCLEOTIDE SEQUENCE</scope>
    <source>
        <strain evidence="4">G5</strain>
    </source>
</reference>
<sequence>MNKQVLQGAVAALVAMGAASNAMAQAVVSQGQVNFNGRLTGQTCSVTAGDRNQTVTLPTVAISSLTAKGHTAGSKPFSIGIENCPVGVNSVSAHWEITNLNPETGNARNLATTTPAGSVEVQLLDHDGSVLRLGDSGKPIQVTRTAADAVGTATLHYGGRYYATGATSAGMVSTTANFTLAYN</sequence>
<accession>A0AAE9L584</accession>
<dbReference type="PANTHER" id="PTHR33420">
    <property type="entry name" value="FIMBRIAL SUBUNIT ELFA-RELATED"/>
    <property type="match status" value="1"/>
</dbReference>
<dbReference type="Gene3D" id="2.60.40.1090">
    <property type="entry name" value="Fimbrial-type adhesion domain"/>
    <property type="match status" value="1"/>
</dbReference>
<dbReference type="InterPro" id="IPR000259">
    <property type="entry name" value="Adhesion_dom_fimbrial"/>
</dbReference>
<feature type="signal peptide" evidence="1">
    <location>
        <begin position="1"/>
        <end position="24"/>
    </location>
</feature>
<feature type="domain" description="Fimbrial-type adhesion" evidence="2">
    <location>
        <begin position="34"/>
        <end position="182"/>
    </location>
</feature>
<dbReference type="Proteomes" id="UP001056132">
    <property type="component" value="Chromosome 2"/>
</dbReference>
<dbReference type="Proteomes" id="UP000318943">
    <property type="component" value="Unassembled WGS sequence"/>
</dbReference>
<dbReference type="InterPro" id="IPR036937">
    <property type="entry name" value="Adhesion_dom_fimbrial_sf"/>
</dbReference>
<dbReference type="GO" id="GO:0043709">
    <property type="term" value="P:cell adhesion involved in single-species biofilm formation"/>
    <property type="evidence" value="ECO:0007669"/>
    <property type="project" value="TreeGrafter"/>
</dbReference>
<feature type="chain" id="PRO_5041995952" evidence="1">
    <location>
        <begin position="25"/>
        <end position="183"/>
    </location>
</feature>